<accession>A0A0C3CLF6</accession>
<feature type="chain" id="PRO_5002162591" evidence="2">
    <location>
        <begin position="21"/>
        <end position="296"/>
    </location>
</feature>
<evidence type="ECO:0000256" key="1">
    <source>
        <dbReference type="SAM" id="MobiDB-lite"/>
    </source>
</evidence>
<keyword evidence="2" id="KW-0732">Signal</keyword>
<feature type="compositionally biased region" description="Polar residues" evidence="1">
    <location>
        <begin position="193"/>
        <end position="209"/>
    </location>
</feature>
<feature type="signal peptide" evidence="2">
    <location>
        <begin position="1"/>
        <end position="20"/>
    </location>
</feature>
<gene>
    <name evidence="3" type="ORF">M413DRAFT_110784</name>
</gene>
<dbReference type="EMBL" id="KN831768">
    <property type="protein sequence ID" value="KIM49540.1"/>
    <property type="molecule type" value="Genomic_DNA"/>
</dbReference>
<proteinExistence type="predicted"/>
<reference evidence="3 4" key="1">
    <citation type="submission" date="2014-04" db="EMBL/GenBank/DDBJ databases">
        <authorList>
            <consortium name="DOE Joint Genome Institute"/>
            <person name="Kuo A."/>
            <person name="Gay G."/>
            <person name="Dore J."/>
            <person name="Kohler A."/>
            <person name="Nagy L.G."/>
            <person name="Floudas D."/>
            <person name="Copeland A."/>
            <person name="Barry K.W."/>
            <person name="Cichocki N."/>
            <person name="Veneault-Fourrey C."/>
            <person name="LaButti K."/>
            <person name="Lindquist E.A."/>
            <person name="Lipzen A."/>
            <person name="Lundell T."/>
            <person name="Morin E."/>
            <person name="Murat C."/>
            <person name="Sun H."/>
            <person name="Tunlid A."/>
            <person name="Henrissat B."/>
            <person name="Grigoriev I.V."/>
            <person name="Hibbett D.S."/>
            <person name="Martin F."/>
            <person name="Nordberg H.P."/>
            <person name="Cantor M.N."/>
            <person name="Hua S.X."/>
        </authorList>
    </citation>
    <scope>NUCLEOTIDE SEQUENCE [LARGE SCALE GENOMIC DNA]</scope>
    <source>
        <strain evidence="4">h7</strain>
    </source>
</reference>
<evidence type="ECO:0000313" key="3">
    <source>
        <dbReference type="EMBL" id="KIM49540.1"/>
    </source>
</evidence>
<organism evidence="3 4">
    <name type="scientific">Hebeloma cylindrosporum</name>
    <dbReference type="NCBI Taxonomy" id="76867"/>
    <lineage>
        <taxon>Eukaryota</taxon>
        <taxon>Fungi</taxon>
        <taxon>Dikarya</taxon>
        <taxon>Basidiomycota</taxon>
        <taxon>Agaricomycotina</taxon>
        <taxon>Agaricomycetes</taxon>
        <taxon>Agaricomycetidae</taxon>
        <taxon>Agaricales</taxon>
        <taxon>Agaricineae</taxon>
        <taxon>Hymenogastraceae</taxon>
        <taxon>Hebeloma</taxon>
    </lineage>
</organism>
<dbReference type="HOGENOM" id="CLU_940276_0_0_1"/>
<sequence>MSISALPSHILFDIILGVVARYVDTAIASPPAPRWMHRFSKPAIILVRDFLATQVKNGLREPPHVPFASNLTEWSNVTESEFLDILRELVGEEELDSFLLPEIPSNFDFVAWDEEEFEKDQIPDAIVAEDHKPHDELPVPSLESTTENKESANFCEVAEEGDSLVLSDNSLLAEEAKEANELAEDAVDASGGNELQSHSPVPSESLTVLGSPTENTAEIDEISSTADEDASDGEVGSDTDGDWVEEWFQEWFAVEEREPLTKNTIVHLMGVNGAFREATLKAITLTLGIKRGRKKM</sequence>
<protein>
    <submittedName>
        <fullName evidence="3">Uncharacterized protein</fullName>
    </submittedName>
</protein>
<feature type="region of interest" description="Disordered" evidence="1">
    <location>
        <begin position="177"/>
        <end position="209"/>
    </location>
</feature>
<feature type="region of interest" description="Disordered" evidence="1">
    <location>
        <begin position="130"/>
        <end position="149"/>
    </location>
</feature>
<keyword evidence="4" id="KW-1185">Reference proteome</keyword>
<dbReference type="AlphaFoldDB" id="A0A0C3CLF6"/>
<evidence type="ECO:0000256" key="2">
    <source>
        <dbReference type="SAM" id="SignalP"/>
    </source>
</evidence>
<name>A0A0C3CLF6_HEBCY</name>
<evidence type="ECO:0000313" key="4">
    <source>
        <dbReference type="Proteomes" id="UP000053424"/>
    </source>
</evidence>
<dbReference type="Proteomes" id="UP000053424">
    <property type="component" value="Unassembled WGS sequence"/>
</dbReference>
<reference evidence="4" key="2">
    <citation type="submission" date="2015-01" db="EMBL/GenBank/DDBJ databases">
        <title>Evolutionary Origins and Diversification of the Mycorrhizal Mutualists.</title>
        <authorList>
            <consortium name="DOE Joint Genome Institute"/>
            <consortium name="Mycorrhizal Genomics Consortium"/>
            <person name="Kohler A."/>
            <person name="Kuo A."/>
            <person name="Nagy L.G."/>
            <person name="Floudas D."/>
            <person name="Copeland A."/>
            <person name="Barry K.W."/>
            <person name="Cichocki N."/>
            <person name="Veneault-Fourrey C."/>
            <person name="LaButti K."/>
            <person name="Lindquist E.A."/>
            <person name="Lipzen A."/>
            <person name="Lundell T."/>
            <person name="Morin E."/>
            <person name="Murat C."/>
            <person name="Riley R."/>
            <person name="Ohm R."/>
            <person name="Sun H."/>
            <person name="Tunlid A."/>
            <person name="Henrissat B."/>
            <person name="Grigoriev I.V."/>
            <person name="Hibbett D.S."/>
            <person name="Martin F."/>
        </authorList>
    </citation>
    <scope>NUCLEOTIDE SEQUENCE [LARGE SCALE GENOMIC DNA]</scope>
    <source>
        <strain evidence="4">h7</strain>
    </source>
</reference>